<dbReference type="Proteomes" id="UP000807306">
    <property type="component" value="Unassembled WGS sequence"/>
</dbReference>
<feature type="region of interest" description="Disordered" evidence="1">
    <location>
        <begin position="1"/>
        <end position="57"/>
    </location>
</feature>
<sequence length="404" mass="44706">MATPFGYEEDSYAHQSALNSDDESIGSTKPRTRRQSPQDSIDEVTWDLNEDGRPKTRRVNPQRLAVRLGPELVAEMEAYIVPGAKMPSFTIRKDFQERYSVDRRHIYDYFHSRGLRVAKEDKHTNLIRGRALKAQALAEAQSDLTDPRSVISSPKSPVHAAKRTVRSVARTPAYMRSAISARSKRQRSEDLALPDSCSENTLSENAFGTGSSGADTDWEESSTSPQFTLPSESSEENYEETNAMSDFLAPPSDFVENFLESPQISQSPCSPSLESPLETVGPFLHLDQDRLLSCGERSELYDLISGSMSPTLGSEYLAGKSDIFGPSGCPSTRKTGFFADAPATSLVDFSISCDSIQSWLTDDPYQPEDHIPEDYRLAYGHDDFTSCSSYDGPVISSAEKPTFV</sequence>
<feature type="region of interest" description="Disordered" evidence="1">
    <location>
        <begin position="178"/>
        <end position="240"/>
    </location>
</feature>
<proteinExistence type="predicted"/>
<protein>
    <submittedName>
        <fullName evidence="2">Uncharacterized protein</fullName>
    </submittedName>
</protein>
<dbReference type="EMBL" id="MU157833">
    <property type="protein sequence ID" value="KAF9531826.1"/>
    <property type="molecule type" value="Genomic_DNA"/>
</dbReference>
<reference evidence="2" key="1">
    <citation type="submission" date="2020-11" db="EMBL/GenBank/DDBJ databases">
        <authorList>
            <consortium name="DOE Joint Genome Institute"/>
            <person name="Ahrendt S."/>
            <person name="Riley R."/>
            <person name="Andreopoulos W."/>
            <person name="Labutti K."/>
            <person name="Pangilinan J."/>
            <person name="Ruiz-Duenas F.J."/>
            <person name="Barrasa J.M."/>
            <person name="Sanchez-Garcia M."/>
            <person name="Camarero S."/>
            <person name="Miyauchi S."/>
            <person name="Serrano A."/>
            <person name="Linde D."/>
            <person name="Babiker R."/>
            <person name="Drula E."/>
            <person name="Ayuso-Fernandez I."/>
            <person name="Pacheco R."/>
            <person name="Padilla G."/>
            <person name="Ferreira P."/>
            <person name="Barriuso J."/>
            <person name="Kellner H."/>
            <person name="Castanera R."/>
            <person name="Alfaro M."/>
            <person name="Ramirez L."/>
            <person name="Pisabarro A.G."/>
            <person name="Kuo A."/>
            <person name="Tritt A."/>
            <person name="Lipzen A."/>
            <person name="He G."/>
            <person name="Yan M."/>
            <person name="Ng V."/>
            <person name="Cullen D."/>
            <person name="Martin F."/>
            <person name="Rosso M.-N."/>
            <person name="Henrissat B."/>
            <person name="Hibbett D."/>
            <person name="Martinez A.T."/>
            <person name="Grigoriev I.V."/>
        </authorList>
    </citation>
    <scope>NUCLEOTIDE SEQUENCE</scope>
    <source>
        <strain evidence="2">CBS 506.95</strain>
    </source>
</reference>
<feature type="compositionally biased region" description="Polar residues" evidence="1">
    <location>
        <begin position="221"/>
        <end position="230"/>
    </location>
</feature>
<gene>
    <name evidence="2" type="ORF">CPB83DRAFT_903978</name>
</gene>
<dbReference type="OrthoDB" id="3038119at2759"/>
<keyword evidence="3" id="KW-1185">Reference proteome</keyword>
<evidence type="ECO:0000313" key="2">
    <source>
        <dbReference type="EMBL" id="KAF9531826.1"/>
    </source>
</evidence>
<dbReference type="AlphaFoldDB" id="A0A9P6JT02"/>
<organism evidence="2 3">
    <name type="scientific">Crepidotus variabilis</name>
    <dbReference type="NCBI Taxonomy" id="179855"/>
    <lineage>
        <taxon>Eukaryota</taxon>
        <taxon>Fungi</taxon>
        <taxon>Dikarya</taxon>
        <taxon>Basidiomycota</taxon>
        <taxon>Agaricomycotina</taxon>
        <taxon>Agaricomycetes</taxon>
        <taxon>Agaricomycetidae</taxon>
        <taxon>Agaricales</taxon>
        <taxon>Agaricineae</taxon>
        <taxon>Crepidotaceae</taxon>
        <taxon>Crepidotus</taxon>
    </lineage>
</organism>
<evidence type="ECO:0000313" key="3">
    <source>
        <dbReference type="Proteomes" id="UP000807306"/>
    </source>
</evidence>
<feature type="compositionally biased region" description="Polar residues" evidence="1">
    <location>
        <begin position="13"/>
        <end position="39"/>
    </location>
</feature>
<evidence type="ECO:0000256" key="1">
    <source>
        <dbReference type="SAM" id="MobiDB-lite"/>
    </source>
</evidence>
<comment type="caution">
    <text evidence="2">The sequence shown here is derived from an EMBL/GenBank/DDBJ whole genome shotgun (WGS) entry which is preliminary data.</text>
</comment>
<feature type="compositionally biased region" description="Polar residues" evidence="1">
    <location>
        <begin position="197"/>
        <end position="214"/>
    </location>
</feature>
<name>A0A9P6JT02_9AGAR</name>
<accession>A0A9P6JT02</accession>
<feature type="compositionally biased region" description="Acidic residues" evidence="1">
    <location>
        <begin position="40"/>
        <end position="49"/>
    </location>
</feature>